<evidence type="ECO:0000313" key="3">
    <source>
        <dbReference type="Proteomes" id="UP000008207"/>
    </source>
</evidence>
<dbReference type="InterPro" id="IPR005039">
    <property type="entry name" value="Ant_C"/>
</dbReference>
<dbReference type="NCBIfam" id="TIGR02681">
    <property type="entry name" value="phage_pRha"/>
    <property type="match status" value="1"/>
</dbReference>
<dbReference type="KEGG" id="mno:Mnod_1974"/>
<accession>B8IT76</accession>
<dbReference type="eggNOG" id="COG3645">
    <property type="taxonomic scope" value="Bacteria"/>
</dbReference>
<gene>
    <name evidence="2" type="ordered locus">Mnod_1974</name>
</gene>
<feature type="domain" description="Antirepressor protein C-terminal" evidence="1">
    <location>
        <begin position="147"/>
        <end position="248"/>
    </location>
</feature>
<dbReference type="EMBL" id="CP001349">
    <property type="protein sequence ID" value="ACL56962.1"/>
    <property type="molecule type" value="Genomic_DNA"/>
</dbReference>
<organism evidence="2 3">
    <name type="scientific">Methylobacterium nodulans (strain LMG 21967 / CNCM I-2342 / ORS 2060)</name>
    <dbReference type="NCBI Taxonomy" id="460265"/>
    <lineage>
        <taxon>Bacteria</taxon>
        <taxon>Pseudomonadati</taxon>
        <taxon>Pseudomonadota</taxon>
        <taxon>Alphaproteobacteria</taxon>
        <taxon>Hyphomicrobiales</taxon>
        <taxon>Methylobacteriaceae</taxon>
        <taxon>Methylobacterium</taxon>
    </lineage>
</organism>
<reference evidence="2 3" key="1">
    <citation type="submission" date="2009-01" db="EMBL/GenBank/DDBJ databases">
        <title>Complete sequence of chromosome of Methylobacterium nodulans ORS 2060.</title>
        <authorList>
            <consortium name="US DOE Joint Genome Institute"/>
            <person name="Lucas S."/>
            <person name="Copeland A."/>
            <person name="Lapidus A."/>
            <person name="Glavina del Rio T."/>
            <person name="Dalin E."/>
            <person name="Tice H."/>
            <person name="Bruce D."/>
            <person name="Goodwin L."/>
            <person name="Pitluck S."/>
            <person name="Sims D."/>
            <person name="Brettin T."/>
            <person name="Detter J.C."/>
            <person name="Han C."/>
            <person name="Larimer F."/>
            <person name="Land M."/>
            <person name="Hauser L."/>
            <person name="Kyrpides N."/>
            <person name="Ivanova N."/>
            <person name="Marx C.J."/>
            <person name="Richardson P."/>
        </authorList>
    </citation>
    <scope>NUCLEOTIDE SEQUENCE [LARGE SCALE GENOMIC DNA]</scope>
    <source>
        <strain evidence="3">LMG 21967 / CNCM I-2342 / ORS 2060</strain>
    </source>
</reference>
<dbReference type="GO" id="GO:0003677">
    <property type="term" value="F:DNA binding"/>
    <property type="evidence" value="ECO:0007669"/>
    <property type="project" value="InterPro"/>
</dbReference>
<sequence>MGVAAAHNTPIVIPPLAFHDGRPMADSRDVAATFRRNHRDVLRAYREAHCSADFRQRNFAPFKSKDLTGESTSHVLMTKNGFAFLVLGFTGPEAGAFKEAYIERFDAMETELRAQVPDLSDPHALRALLLAHAEREIALEARAEKAENTLAVAAPKAAALDRIAETRGSLNLRESAKTLQVRPSDLNNHMLRHGWLYRAPKSGRLVARQDKINAGLMEHKAVPTADGRTVSQPFITPRGLTRFAQDLHPDLFDAGR</sequence>
<dbReference type="eggNOG" id="COG3646">
    <property type="taxonomic scope" value="Bacteria"/>
</dbReference>
<keyword evidence="3" id="KW-1185">Reference proteome</keyword>
<evidence type="ECO:0000259" key="1">
    <source>
        <dbReference type="Pfam" id="PF03374"/>
    </source>
</evidence>
<dbReference type="OrthoDB" id="8410826at2"/>
<dbReference type="AlphaFoldDB" id="B8IT76"/>
<dbReference type="RefSeq" id="WP_015928651.1">
    <property type="nucleotide sequence ID" value="NC_011894.1"/>
</dbReference>
<dbReference type="InterPro" id="IPR014054">
    <property type="entry name" value="Phage_regulatory_Rha"/>
</dbReference>
<name>B8IT76_METNO</name>
<evidence type="ECO:0000313" key="2">
    <source>
        <dbReference type="EMBL" id="ACL56962.1"/>
    </source>
</evidence>
<dbReference type="Pfam" id="PF09669">
    <property type="entry name" value="Phage_pRha"/>
    <property type="match status" value="1"/>
</dbReference>
<proteinExistence type="predicted"/>
<dbReference type="HOGENOM" id="CLU_046670_7_1_5"/>
<dbReference type="Pfam" id="PF03374">
    <property type="entry name" value="ANT"/>
    <property type="match status" value="1"/>
</dbReference>
<dbReference type="STRING" id="460265.Mnod_1974"/>
<dbReference type="Proteomes" id="UP000008207">
    <property type="component" value="Chromosome"/>
</dbReference>
<protein>
    <submittedName>
        <fullName evidence="2">Phage regulatory protein, Rha family</fullName>
    </submittedName>
</protein>